<dbReference type="GO" id="GO:0005905">
    <property type="term" value="C:clathrin-coated pit"/>
    <property type="evidence" value="ECO:0007669"/>
    <property type="project" value="TreeGrafter"/>
</dbReference>
<name>A0A8S9HRC2_BRACR</name>
<dbReference type="GO" id="GO:0005545">
    <property type="term" value="F:1-phosphatidylinositol binding"/>
    <property type="evidence" value="ECO:0007669"/>
    <property type="project" value="InterPro"/>
</dbReference>
<feature type="compositionally biased region" description="Low complexity" evidence="1">
    <location>
        <begin position="375"/>
        <end position="385"/>
    </location>
</feature>
<dbReference type="PANTHER" id="PTHR22951">
    <property type="entry name" value="CLATHRIN ASSEMBLY PROTEIN"/>
    <property type="match status" value="1"/>
</dbReference>
<dbReference type="Proteomes" id="UP000712281">
    <property type="component" value="Unassembled WGS sequence"/>
</dbReference>
<evidence type="ECO:0000313" key="3">
    <source>
        <dbReference type="EMBL" id="KAF2558746.1"/>
    </source>
</evidence>
<proteinExistence type="predicted"/>
<dbReference type="GO" id="GO:0006900">
    <property type="term" value="P:vesicle budding from membrane"/>
    <property type="evidence" value="ECO:0007669"/>
    <property type="project" value="TreeGrafter"/>
</dbReference>
<organism evidence="3 4">
    <name type="scientific">Brassica cretica</name>
    <name type="common">Mustard</name>
    <dbReference type="NCBI Taxonomy" id="69181"/>
    <lineage>
        <taxon>Eukaryota</taxon>
        <taxon>Viridiplantae</taxon>
        <taxon>Streptophyta</taxon>
        <taxon>Embryophyta</taxon>
        <taxon>Tracheophyta</taxon>
        <taxon>Spermatophyta</taxon>
        <taxon>Magnoliopsida</taxon>
        <taxon>eudicotyledons</taxon>
        <taxon>Gunneridae</taxon>
        <taxon>Pentapetalae</taxon>
        <taxon>rosids</taxon>
        <taxon>malvids</taxon>
        <taxon>Brassicales</taxon>
        <taxon>Brassicaceae</taxon>
        <taxon>Brassiceae</taxon>
        <taxon>Brassica</taxon>
    </lineage>
</organism>
<dbReference type="Gene3D" id="1.20.58.150">
    <property type="entry name" value="ANTH domain"/>
    <property type="match status" value="1"/>
</dbReference>
<dbReference type="GO" id="GO:0032050">
    <property type="term" value="F:clathrin heavy chain binding"/>
    <property type="evidence" value="ECO:0007669"/>
    <property type="project" value="TreeGrafter"/>
</dbReference>
<protein>
    <recommendedName>
        <fullName evidence="2">AP180 N-terminal homology (ANTH) domain-containing protein</fullName>
    </recommendedName>
</protein>
<dbReference type="GO" id="GO:0030136">
    <property type="term" value="C:clathrin-coated vesicle"/>
    <property type="evidence" value="ECO:0007669"/>
    <property type="project" value="InterPro"/>
</dbReference>
<feature type="compositionally biased region" description="Acidic residues" evidence="1">
    <location>
        <begin position="312"/>
        <end position="327"/>
    </location>
</feature>
<feature type="region of interest" description="Disordered" evidence="1">
    <location>
        <begin position="60"/>
        <end position="87"/>
    </location>
</feature>
<feature type="compositionally biased region" description="Acidic residues" evidence="1">
    <location>
        <begin position="357"/>
        <end position="370"/>
    </location>
</feature>
<sequence length="385" mass="43758">MKFDANKSIAREYSTLGITGSYSVNRMHLTRKPYPFDFFSFSRVKHRLLGYREVDETQQTTDFKQKDLEHGEEHEGGYASTSDEHRRHGDSVIRVITTTGCPCQPIELSPVYLQSTAVSEGVMRPHNVGFAKNTDSLSLHIDCEDAPPLIGPNNHMILLLHSLVKKRSILFHDGNRHRYDEESSVMIRLVIIRKMQVIIDSLVRIKPIGESVRIPVINEAMENVISEILEIYGWICRRIAEVLPNVNSKSGKRQADVALKIVAKSMTQGEELVKYFVFCRDLGVANAQEIPNFVRIPVDDVIHLHEIVWTDKEEEQGGEEETDEGENGEERAKCVEEGEEEMERQLIPVIDDLIKLDDDEAKENEEDDEPPTAPPVVDVPDLISF</sequence>
<dbReference type="InterPro" id="IPR045192">
    <property type="entry name" value="AP180-like"/>
</dbReference>
<comment type="caution">
    <text evidence="3">The sequence shown here is derived from an EMBL/GenBank/DDBJ whole genome shotgun (WGS) entry which is preliminary data.</text>
</comment>
<dbReference type="SUPFAM" id="SSF89009">
    <property type="entry name" value="GAT-like domain"/>
    <property type="match status" value="1"/>
</dbReference>
<feature type="compositionally biased region" description="Basic and acidic residues" evidence="1">
    <location>
        <begin position="63"/>
        <end position="87"/>
    </location>
</feature>
<dbReference type="GO" id="GO:0000149">
    <property type="term" value="F:SNARE binding"/>
    <property type="evidence" value="ECO:0007669"/>
    <property type="project" value="TreeGrafter"/>
</dbReference>
<dbReference type="InterPro" id="IPR014712">
    <property type="entry name" value="ANTH_dom_sf"/>
</dbReference>
<dbReference type="PANTHER" id="PTHR22951:SF78">
    <property type="entry name" value="ENTH DOMAIN-CONTAINING PROTEIN"/>
    <property type="match status" value="1"/>
</dbReference>
<reference evidence="3" key="1">
    <citation type="submission" date="2019-12" db="EMBL/GenBank/DDBJ databases">
        <title>Genome sequencing and annotation of Brassica cretica.</title>
        <authorList>
            <person name="Studholme D.J."/>
            <person name="Sarris P.F."/>
        </authorList>
    </citation>
    <scope>NUCLEOTIDE SEQUENCE</scope>
    <source>
        <strain evidence="3">PFS-001/15</strain>
        <tissue evidence="3">Leaf</tissue>
    </source>
</reference>
<accession>A0A8S9HRC2</accession>
<dbReference type="GO" id="GO:0048268">
    <property type="term" value="P:clathrin coat assembly"/>
    <property type="evidence" value="ECO:0007669"/>
    <property type="project" value="InterPro"/>
</dbReference>
<dbReference type="InterPro" id="IPR011417">
    <property type="entry name" value="ANTH_dom"/>
</dbReference>
<dbReference type="AlphaFoldDB" id="A0A8S9HRC2"/>
<evidence type="ECO:0000256" key="1">
    <source>
        <dbReference type="SAM" id="MobiDB-lite"/>
    </source>
</evidence>
<feature type="region of interest" description="Disordered" evidence="1">
    <location>
        <begin position="310"/>
        <end position="385"/>
    </location>
</feature>
<dbReference type="GO" id="GO:0072583">
    <property type="term" value="P:clathrin-dependent endocytosis"/>
    <property type="evidence" value="ECO:0007669"/>
    <property type="project" value="InterPro"/>
</dbReference>
<evidence type="ECO:0000313" key="4">
    <source>
        <dbReference type="Proteomes" id="UP000712281"/>
    </source>
</evidence>
<dbReference type="EMBL" id="QGKW02001940">
    <property type="protein sequence ID" value="KAF2558746.1"/>
    <property type="molecule type" value="Genomic_DNA"/>
</dbReference>
<feature type="domain" description="AP180 N-terminal homology (ANTH)" evidence="2">
    <location>
        <begin position="173"/>
        <end position="307"/>
    </location>
</feature>
<dbReference type="Pfam" id="PF07651">
    <property type="entry name" value="ANTH"/>
    <property type="match status" value="1"/>
</dbReference>
<dbReference type="GO" id="GO:0005546">
    <property type="term" value="F:phosphatidylinositol-4,5-bisphosphate binding"/>
    <property type="evidence" value="ECO:0007669"/>
    <property type="project" value="TreeGrafter"/>
</dbReference>
<gene>
    <name evidence="3" type="ORF">F2Q68_00013412</name>
</gene>
<evidence type="ECO:0000259" key="2">
    <source>
        <dbReference type="Pfam" id="PF07651"/>
    </source>
</evidence>